<dbReference type="InterPro" id="IPR049704">
    <property type="entry name" value="Aminotrans_3_PPA_site"/>
</dbReference>
<reference evidence="12 13" key="1">
    <citation type="journal article" date="2015" name="Genome Biol. Evol.">
        <title>Phylogenomic analyses indicate that early fungi evolved digesting cell walls of algal ancestors of land plants.</title>
        <authorList>
            <person name="Chang Y."/>
            <person name="Wang S."/>
            <person name="Sekimoto S."/>
            <person name="Aerts A.L."/>
            <person name="Choi C."/>
            <person name="Clum A."/>
            <person name="LaButti K.M."/>
            <person name="Lindquist E.A."/>
            <person name="Yee Ngan C."/>
            <person name="Ohm R.A."/>
            <person name="Salamov A.A."/>
            <person name="Grigoriev I.V."/>
            <person name="Spatafora J.W."/>
            <person name="Berbee M.L."/>
        </authorList>
    </citation>
    <scope>NUCLEOTIDE SEQUENCE [LARGE SCALE GENOMIC DNA]</scope>
    <source>
        <strain evidence="12 13">NRRL 1564</strain>
    </source>
</reference>
<feature type="chain" id="PRO_5013875443" description="acetylornithine transaminase" evidence="11">
    <location>
        <begin position="20"/>
        <end position="506"/>
    </location>
</feature>
<dbReference type="Gene3D" id="3.90.1150.10">
    <property type="entry name" value="Aspartate Aminotransferase, domain 1"/>
    <property type="match status" value="1"/>
</dbReference>
<dbReference type="OrthoDB" id="5419315at2759"/>
<dbReference type="InterPro" id="IPR015422">
    <property type="entry name" value="PyrdxlP-dep_Trfase_small"/>
</dbReference>
<sequence length="506" mass="53720">MSALHHIYNLKLLLSMIRALNCSKGARTIAARCALDSSRNSARLPSPCGYHASAARLTVATTPGKNTTGMAEKYILNTYVRPPIVLSHGKGSYIYDTDGKEYLDFTAGIAVTALGHSHPEVAAAVADQATKLVHCSNLYHNQWAPKLAGEIVEATLAAYPQGTQGIYAKATDGKNNAGLARVFFSNSGTEANEGALKFARKYGKHVAETGVLGKGTSEALRGDPNLKSNIVSFTGGFHGRSMGALSVTANPKYQKPFTPLIPGVQTAKYNSTGEIGAFVDERTCAVIVEPMQGEGGIHTANVDFLRALRRRCDQVDALLIYDEIQCGLGRTGALWAHQLFPQDCSPDLLTMAKPLANGIPIGAILASSKVAALINVGDHGTTFGGNPLACRVGSLVLGHIKDAEFLKHVRTAGEVLEQELTRGLSQYLGNAVVELRGTGLLRGIQLSSDPTKVIDLARQRGLLLVGSAGNTVRLVPPLNTSIEDIKRGASILIDSVKQFVAEQSTK</sequence>
<dbReference type="GO" id="GO:0030170">
    <property type="term" value="F:pyridoxal phosphate binding"/>
    <property type="evidence" value="ECO:0007669"/>
    <property type="project" value="InterPro"/>
</dbReference>
<dbReference type="UniPathway" id="UPA00068">
    <property type="reaction ID" value="UER00109"/>
</dbReference>
<gene>
    <name evidence="12" type="ORF">COEREDRAFT_89167</name>
</gene>
<dbReference type="InterPro" id="IPR015424">
    <property type="entry name" value="PyrdxlP-dep_Trfase"/>
</dbReference>
<dbReference type="Gene3D" id="3.40.640.10">
    <property type="entry name" value="Type I PLP-dependent aspartate aminotransferase-like (Major domain)"/>
    <property type="match status" value="1"/>
</dbReference>
<feature type="signal peptide" evidence="11">
    <location>
        <begin position="1"/>
        <end position="19"/>
    </location>
</feature>
<accession>A0A2G5B4L9</accession>
<evidence type="ECO:0000256" key="4">
    <source>
        <dbReference type="ARBA" id="ARBA00008954"/>
    </source>
</evidence>
<dbReference type="FunFam" id="3.40.640.10:FF:000004">
    <property type="entry name" value="Acetylornithine aminotransferase"/>
    <property type="match status" value="1"/>
</dbReference>
<comment type="subcellular location">
    <subcellularLocation>
        <location evidence="2">Mitochondrion</location>
    </subcellularLocation>
</comment>
<evidence type="ECO:0000313" key="13">
    <source>
        <dbReference type="Proteomes" id="UP000242474"/>
    </source>
</evidence>
<dbReference type="SUPFAM" id="SSF53383">
    <property type="entry name" value="PLP-dependent transferases"/>
    <property type="match status" value="1"/>
</dbReference>
<dbReference type="CDD" id="cd00610">
    <property type="entry name" value="OAT_like"/>
    <property type="match status" value="1"/>
</dbReference>
<dbReference type="InterPro" id="IPR004636">
    <property type="entry name" value="AcOrn/SuccOrn_fam"/>
</dbReference>
<comment type="pathway">
    <text evidence="3">Amino-acid biosynthesis; L-arginine biosynthesis; N(2)-acetyl-L-ornithine from L-glutamate: step 4/4.</text>
</comment>
<organism evidence="12 13">
    <name type="scientific">Coemansia reversa (strain ATCC 12441 / NRRL 1564)</name>
    <dbReference type="NCBI Taxonomy" id="763665"/>
    <lineage>
        <taxon>Eukaryota</taxon>
        <taxon>Fungi</taxon>
        <taxon>Fungi incertae sedis</taxon>
        <taxon>Zoopagomycota</taxon>
        <taxon>Kickxellomycotina</taxon>
        <taxon>Kickxellomycetes</taxon>
        <taxon>Kickxellales</taxon>
        <taxon>Kickxellaceae</taxon>
        <taxon>Coemansia</taxon>
    </lineage>
</organism>
<dbReference type="EMBL" id="KZ303524">
    <property type="protein sequence ID" value="PIA13954.1"/>
    <property type="molecule type" value="Genomic_DNA"/>
</dbReference>
<protein>
    <recommendedName>
        <fullName evidence="5">acetylornithine transaminase</fullName>
        <ecNumber evidence="5">2.6.1.11</ecNumber>
    </recommendedName>
</protein>
<evidence type="ECO:0000256" key="2">
    <source>
        <dbReference type="ARBA" id="ARBA00004173"/>
    </source>
</evidence>
<evidence type="ECO:0000256" key="11">
    <source>
        <dbReference type="SAM" id="SignalP"/>
    </source>
</evidence>
<keyword evidence="7" id="KW-0028">Amino-acid biosynthesis</keyword>
<keyword evidence="9 10" id="KW-0663">Pyridoxal phosphate</keyword>
<dbReference type="STRING" id="763665.A0A2G5B4L9"/>
<evidence type="ECO:0000256" key="7">
    <source>
        <dbReference type="ARBA" id="ARBA00022605"/>
    </source>
</evidence>
<dbReference type="InterPro" id="IPR015421">
    <property type="entry name" value="PyrdxlP-dep_Trfase_major"/>
</dbReference>
<keyword evidence="13" id="KW-1185">Reference proteome</keyword>
<name>A0A2G5B4L9_COERN</name>
<evidence type="ECO:0000256" key="8">
    <source>
        <dbReference type="ARBA" id="ARBA00022679"/>
    </source>
</evidence>
<comment type="similarity">
    <text evidence="4 10">Belongs to the class-III pyridoxal-phosphate-dependent aminotransferase family.</text>
</comment>
<dbReference type="AlphaFoldDB" id="A0A2G5B4L9"/>
<dbReference type="Proteomes" id="UP000242474">
    <property type="component" value="Unassembled WGS sequence"/>
</dbReference>
<dbReference type="GO" id="GO:0003992">
    <property type="term" value="F:N2-acetyl-L-ornithine:2-oxoglutarate 5-aminotransferase activity"/>
    <property type="evidence" value="ECO:0007669"/>
    <property type="project" value="UniProtKB-EC"/>
</dbReference>
<proteinExistence type="inferred from homology"/>
<comment type="cofactor">
    <cofactor evidence="1">
        <name>pyridoxal 5'-phosphate</name>
        <dbReference type="ChEBI" id="CHEBI:597326"/>
    </cofactor>
</comment>
<evidence type="ECO:0000256" key="9">
    <source>
        <dbReference type="ARBA" id="ARBA00022898"/>
    </source>
</evidence>
<dbReference type="PIRSF" id="PIRSF000521">
    <property type="entry name" value="Transaminase_4ab_Lys_Orn"/>
    <property type="match status" value="1"/>
</dbReference>
<dbReference type="PROSITE" id="PS00600">
    <property type="entry name" value="AA_TRANSFER_CLASS_3"/>
    <property type="match status" value="1"/>
</dbReference>
<evidence type="ECO:0000256" key="10">
    <source>
        <dbReference type="RuleBase" id="RU003560"/>
    </source>
</evidence>
<keyword evidence="8" id="KW-0808">Transferase</keyword>
<evidence type="ECO:0000313" key="12">
    <source>
        <dbReference type="EMBL" id="PIA13954.1"/>
    </source>
</evidence>
<dbReference type="InterPro" id="IPR005814">
    <property type="entry name" value="Aminotrans_3"/>
</dbReference>
<evidence type="ECO:0000256" key="3">
    <source>
        <dbReference type="ARBA" id="ARBA00005024"/>
    </source>
</evidence>
<dbReference type="InterPro" id="IPR050103">
    <property type="entry name" value="Class-III_PLP-dep_AT"/>
</dbReference>
<evidence type="ECO:0000256" key="5">
    <source>
        <dbReference type="ARBA" id="ARBA00012919"/>
    </source>
</evidence>
<dbReference type="PANTHER" id="PTHR11986">
    <property type="entry name" value="AMINOTRANSFERASE CLASS III"/>
    <property type="match status" value="1"/>
</dbReference>
<dbReference type="NCBIfam" id="TIGR00707">
    <property type="entry name" value="argD"/>
    <property type="match status" value="1"/>
</dbReference>
<dbReference type="Pfam" id="PF00202">
    <property type="entry name" value="Aminotran_3"/>
    <property type="match status" value="1"/>
</dbReference>
<dbReference type="GO" id="GO:0006526">
    <property type="term" value="P:L-arginine biosynthetic process"/>
    <property type="evidence" value="ECO:0007669"/>
    <property type="project" value="UniProtKB-UniPathway"/>
</dbReference>
<evidence type="ECO:0000256" key="1">
    <source>
        <dbReference type="ARBA" id="ARBA00001933"/>
    </source>
</evidence>
<dbReference type="GO" id="GO:0042802">
    <property type="term" value="F:identical protein binding"/>
    <property type="evidence" value="ECO:0007669"/>
    <property type="project" value="TreeGrafter"/>
</dbReference>
<keyword evidence="6" id="KW-0032">Aminotransferase</keyword>
<dbReference type="PANTHER" id="PTHR11986:SF79">
    <property type="entry name" value="ACETYLORNITHINE AMINOTRANSFERASE, MITOCHONDRIAL"/>
    <property type="match status" value="1"/>
</dbReference>
<dbReference type="GO" id="GO:0005759">
    <property type="term" value="C:mitochondrial matrix"/>
    <property type="evidence" value="ECO:0007669"/>
    <property type="project" value="TreeGrafter"/>
</dbReference>
<keyword evidence="11" id="KW-0732">Signal</keyword>
<dbReference type="EC" id="2.6.1.11" evidence="5"/>
<evidence type="ECO:0000256" key="6">
    <source>
        <dbReference type="ARBA" id="ARBA00022576"/>
    </source>
</evidence>